<keyword evidence="3" id="KW-1185">Reference proteome</keyword>
<dbReference type="CDD" id="cd13400">
    <property type="entry name" value="LT_IagB-like"/>
    <property type="match status" value="1"/>
</dbReference>
<name>A0A8J2ZIT7_9RHOB</name>
<dbReference type="AlphaFoldDB" id="A0A8J2ZIT7"/>
<reference evidence="2" key="1">
    <citation type="journal article" date="2014" name="Int. J. Syst. Evol. Microbiol.">
        <title>Complete genome sequence of Corynebacterium casei LMG S-19264T (=DSM 44701T), isolated from a smear-ripened cheese.</title>
        <authorList>
            <consortium name="US DOE Joint Genome Institute (JGI-PGF)"/>
            <person name="Walter F."/>
            <person name="Albersmeier A."/>
            <person name="Kalinowski J."/>
            <person name="Ruckert C."/>
        </authorList>
    </citation>
    <scope>NUCLEOTIDE SEQUENCE</scope>
    <source>
        <strain evidence="2">CGMCC 1.15762</strain>
    </source>
</reference>
<accession>A0A8J2ZIT7</accession>
<dbReference type="RefSeq" id="WP_188789432.1">
    <property type="nucleotide sequence ID" value="NZ_BMJV01000002.1"/>
</dbReference>
<dbReference type="Gene3D" id="1.10.530.10">
    <property type="match status" value="1"/>
</dbReference>
<gene>
    <name evidence="2" type="ORF">GCM10011415_13200</name>
</gene>
<dbReference type="SUPFAM" id="SSF53955">
    <property type="entry name" value="Lysozyme-like"/>
    <property type="match status" value="1"/>
</dbReference>
<dbReference type="EMBL" id="BMJV01000002">
    <property type="protein sequence ID" value="GGG67521.1"/>
    <property type="molecule type" value="Genomic_DNA"/>
</dbReference>
<keyword evidence="1" id="KW-0732">Signal</keyword>
<proteinExistence type="predicted"/>
<reference evidence="2" key="2">
    <citation type="submission" date="2020-09" db="EMBL/GenBank/DDBJ databases">
        <authorList>
            <person name="Sun Q."/>
            <person name="Zhou Y."/>
        </authorList>
    </citation>
    <scope>NUCLEOTIDE SEQUENCE</scope>
    <source>
        <strain evidence="2">CGMCC 1.15762</strain>
    </source>
</reference>
<organism evidence="2 3">
    <name type="scientific">Salipiger pallidus</name>
    <dbReference type="NCBI Taxonomy" id="1775170"/>
    <lineage>
        <taxon>Bacteria</taxon>
        <taxon>Pseudomonadati</taxon>
        <taxon>Pseudomonadota</taxon>
        <taxon>Alphaproteobacteria</taxon>
        <taxon>Rhodobacterales</taxon>
        <taxon>Roseobacteraceae</taxon>
        <taxon>Salipiger</taxon>
    </lineage>
</organism>
<dbReference type="Proteomes" id="UP000617145">
    <property type="component" value="Unassembled WGS sequence"/>
</dbReference>
<sequence>MRRLVTLLSMALCTALAATLPVTTAQADWSRFYTPSERTSAAPSAIPNAPVDPSGVCIREILKAQLRHQIPGNLLLGIGLQEAGMMHKGELTVWPWVANAEGEGRFFDNPGAAASWVRARQAGGVASIDVGCMQVNLRWHPDAFETLDHGLDPETNVDYAARLLLSLYEQTGDWTEAAGRYHSATDEYKDIYLGRLRQNVAIANDRLDIFRELAARGNGHPGTFKTVSAPGAAPAAGGLFWTSDLSRSTRPADGARSLFGREALQPVLPAFRKMF</sequence>
<evidence type="ECO:0000313" key="3">
    <source>
        <dbReference type="Proteomes" id="UP000617145"/>
    </source>
</evidence>
<feature type="signal peptide" evidence="1">
    <location>
        <begin position="1"/>
        <end position="27"/>
    </location>
</feature>
<evidence type="ECO:0000256" key="1">
    <source>
        <dbReference type="SAM" id="SignalP"/>
    </source>
</evidence>
<comment type="caution">
    <text evidence="2">The sequence shown here is derived from an EMBL/GenBank/DDBJ whole genome shotgun (WGS) entry which is preliminary data.</text>
</comment>
<protein>
    <recommendedName>
        <fullName evidence="4">Transglycosylase SLT domain-containing protein</fullName>
    </recommendedName>
</protein>
<evidence type="ECO:0008006" key="4">
    <source>
        <dbReference type="Google" id="ProtNLM"/>
    </source>
</evidence>
<feature type="chain" id="PRO_5035327505" description="Transglycosylase SLT domain-containing protein" evidence="1">
    <location>
        <begin position="28"/>
        <end position="275"/>
    </location>
</feature>
<dbReference type="InterPro" id="IPR023346">
    <property type="entry name" value="Lysozyme-like_dom_sf"/>
</dbReference>
<evidence type="ECO:0000313" key="2">
    <source>
        <dbReference type="EMBL" id="GGG67521.1"/>
    </source>
</evidence>